<evidence type="ECO:0000313" key="2">
    <source>
        <dbReference type="EMBL" id="HJC63858.1"/>
    </source>
</evidence>
<dbReference type="PANTHER" id="PTHR38454">
    <property type="entry name" value="INTEGRAL MEMBRANE PROTEIN-RELATED"/>
    <property type="match status" value="1"/>
</dbReference>
<feature type="transmembrane region" description="Helical" evidence="1">
    <location>
        <begin position="180"/>
        <end position="207"/>
    </location>
</feature>
<reference evidence="2" key="2">
    <citation type="submission" date="2021-04" db="EMBL/GenBank/DDBJ databases">
        <authorList>
            <person name="Gilroy R."/>
        </authorList>
    </citation>
    <scope>NUCLEOTIDE SEQUENCE</scope>
    <source>
        <strain evidence="2">ChiBcec2-3848</strain>
    </source>
</reference>
<name>A0A9D2PMM2_9FIRM</name>
<dbReference type="InterPro" id="IPR018580">
    <property type="entry name" value="Uncharacterised_YfhO"/>
</dbReference>
<dbReference type="Pfam" id="PF09586">
    <property type="entry name" value="YfhO"/>
    <property type="match status" value="1"/>
</dbReference>
<feature type="transmembrane region" description="Helical" evidence="1">
    <location>
        <begin position="417"/>
        <end position="437"/>
    </location>
</feature>
<feature type="transmembrane region" description="Helical" evidence="1">
    <location>
        <begin position="105"/>
        <end position="124"/>
    </location>
</feature>
<gene>
    <name evidence="2" type="ORF">H9753_09630</name>
</gene>
<feature type="transmembrane region" description="Helical" evidence="1">
    <location>
        <begin position="130"/>
        <end position="148"/>
    </location>
</feature>
<accession>A0A9D2PMM2</accession>
<feature type="transmembrane region" description="Helical" evidence="1">
    <location>
        <begin position="155"/>
        <end position="174"/>
    </location>
</feature>
<keyword evidence="1" id="KW-1133">Transmembrane helix</keyword>
<organism evidence="2 3">
    <name type="scientific">Candidatus Blautia merdavium</name>
    <dbReference type="NCBI Taxonomy" id="2838494"/>
    <lineage>
        <taxon>Bacteria</taxon>
        <taxon>Bacillati</taxon>
        <taxon>Bacillota</taxon>
        <taxon>Clostridia</taxon>
        <taxon>Lachnospirales</taxon>
        <taxon>Lachnospiraceae</taxon>
        <taxon>Blautia</taxon>
    </lineage>
</organism>
<evidence type="ECO:0000313" key="3">
    <source>
        <dbReference type="Proteomes" id="UP000823886"/>
    </source>
</evidence>
<feature type="transmembrane region" description="Helical" evidence="1">
    <location>
        <begin position="292"/>
        <end position="311"/>
    </location>
</feature>
<feature type="transmembrane region" description="Helical" evidence="1">
    <location>
        <begin position="318"/>
        <end position="340"/>
    </location>
</feature>
<feature type="transmembrane region" description="Helical" evidence="1">
    <location>
        <begin position="346"/>
        <end position="363"/>
    </location>
</feature>
<evidence type="ECO:0000256" key="1">
    <source>
        <dbReference type="SAM" id="Phobius"/>
    </source>
</evidence>
<protein>
    <submittedName>
        <fullName evidence="2">YfhO family protein</fullName>
    </submittedName>
</protein>
<feature type="transmembrane region" description="Helical" evidence="1">
    <location>
        <begin position="237"/>
        <end position="259"/>
    </location>
</feature>
<reference evidence="2" key="1">
    <citation type="journal article" date="2021" name="PeerJ">
        <title>Extensive microbial diversity within the chicken gut microbiome revealed by metagenomics and culture.</title>
        <authorList>
            <person name="Gilroy R."/>
            <person name="Ravi A."/>
            <person name="Getino M."/>
            <person name="Pursley I."/>
            <person name="Horton D.L."/>
            <person name="Alikhan N.F."/>
            <person name="Baker D."/>
            <person name="Gharbi K."/>
            <person name="Hall N."/>
            <person name="Watson M."/>
            <person name="Adriaenssens E.M."/>
            <person name="Foster-Nyarko E."/>
            <person name="Jarju S."/>
            <person name="Secka A."/>
            <person name="Antonio M."/>
            <person name="Oren A."/>
            <person name="Chaudhuri R.R."/>
            <person name="La Ragione R."/>
            <person name="Hildebrand F."/>
            <person name="Pallen M.J."/>
        </authorList>
    </citation>
    <scope>NUCLEOTIDE SEQUENCE</scope>
    <source>
        <strain evidence="2">ChiBcec2-3848</strain>
    </source>
</reference>
<dbReference type="AlphaFoldDB" id="A0A9D2PMM2"/>
<dbReference type="PANTHER" id="PTHR38454:SF1">
    <property type="entry name" value="INTEGRAL MEMBRANE PROTEIN"/>
    <property type="match status" value="1"/>
</dbReference>
<sequence length="731" mass="80022">MRRRFRAESGGNGLEVLVLLALISVQQLLPVGTGRYFGTVGDWYSQHTAAAETLRQAMLESGRLIPQYLPLGGGSSGYDFAYYGLLRPDVLLGCLFPSVEMKDLVAGYALLGIYASGVLCFFWLKTCRIPIWFSFAGAALLVSSSAFYQAHNQIMFVNYMPFLILALWGIGRVFEKKSPALLAAAVFLIAVHSFYYLPACLCAAGIYTIHLFLRSGEGNLCGGEGSLRGGKDKKEKLRAAAGIVAGVVLAVGMAMILLLPVGLDILSTGKDAGKFAEEALTAADPGFAGLLYSPYSCGMTALSLYCLLAAFWQKGSRFLSGALLLGTGVPAVSLVLNGFLYAREKILIPFVPLLALLCAETLWKLYKGELKHRPMLLLLCLGAALVSEWNPLMLLDTALLGIWILVQKGAAGKNAALKRYSCLLCLCFPGMFALAVNGAEFWEAQLRDLGISISTVSYLEQEDSRQDWYGQLGRESIAFDRNYRMEVLADGFVNSNLARQDMPSRTSMYSSVSNSGYGTFFYDTMKNPISYNNRVALAAGENPCFACFMGIRYVITKEGQVPEGYTPMERWGEYVLSENPRVRPVCYGAYDLMSLESFEKLEFPETLLALCSRGVVRGTGDTEKLYSPGFWQEDPETFFAGDGVEKLLSLHGKKESFGISLEEPLSGKVLILQFQVESQNKGAAVISVNGIKNKLSSEKAPYPNGNHTFTYVMDTGDNLKELWIEASKGDY</sequence>
<dbReference type="Proteomes" id="UP000823886">
    <property type="component" value="Unassembled WGS sequence"/>
</dbReference>
<feature type="non-terminal residue" evidence="2">
    <location>
        <position position="731"/>
    </location>
</feature>
<dbReference type="EMBL" id="DWVZ01000130">
    <property type="protein sequence ID" value="HJC63858.1"/>
    <property type="molecule type" value="Genomic_DNA"/>
</dbReference>
<proteinExistence type="predicted"/>
<keyword evidence="1" id="KW-0812">Transmembrane</keyword>
<comment type="caution">
    <text evidence="2">The sequence shown here is derived from an EMBL/GenBank/DDBJ whole genome shotgun (WGS) entry which is preliminary data.</text>
</comment>
<keyword evidence="1" id="KW-0472">Membrane</keyword>